<accession>A0A9P4M1K1</accession>
<dbReference type="AlphaFoldDB" id="A0A9P4M1K1"/>
<proteinExistence type="predicted"/>
<keyword evidence="2" id="KW-1185">Reference proteome</keyword>
<dbReference type="PANTHER" id="PTHR48079:SF6">
    <property type="entry name" value="NAD(P)-BINDING DOMAIN-CONTAINING PROTEIN-RELATED"/>
    <property type="match status" value="1"/>
</dbReference>
<sequence length="347" mass="37256">MSVLLVGASGQVGGAFLTVFRQAYPSVPLTLFLRTHALDNGIASLGNTTVVHGDFENDLSVLEKLASEHSIVIDAAASRFLDVNEAILRGVEAYKEKNGRNAIYIHLSGAGNFIDRAKDGVFKETNKALDLPFIDTNPEQVKKIDASMPPNGAADEVIIRAAEDGKVNAYILCPVGIYGASENHIGLLAGAEGAPFAKTLGVWVGWMVGNIVDKGYSPYIGPGTSEFVSIHVDDVVDAMMKVYARATQDSEQQKYGKGSVLNEFYLLADKRWPNKQIAELFAEAVVRLGKLKGDGERVEARSVTFEEAGTTAGYLGGNTLIEPKNAKKLGWKPRGPGLAETLKTMKA</sequence>
<dbReference type="PANTHER" id="PTHR48079">
    <property type="entry name" value="PROTEIN YEEZ"/>
    <property type="match status" value="1"/>
</dbReference>
<evidence type="ECO:0000313" key="2">
    <source>
        <dbReference type="Proteomes" id="UP000799772"/>
    </source>
</evidence>
<dbReference type="OrthoDB" id="2130169at2759"/>
<dbReference type="SUPFAM" id="SSF51735">
    <property type="entry name" value="NAD(P)-binding Rossmann-fold domains"/>
    <property type="match status" value="1"/>
</dbReference>
<dbReference type="InterPro" id="IPR036291">
    <property type="entry name" value="NAD(P)-bd_dom_sf"/>
</dbReference>
<protein>
    <submittedName>
        <fullName evidence="1">NAD(P)-binding protein</fullName>
    </submittedName>
</protein>
<dbReference type="Proteomes" id="UP000799772">
    <property type="component" value="Unassembled WGS sequence"/>
</dbReference>
<evidence type="ECO:0000313" key="1">
    <source>
        <dbReference type="EMBL" id="KAF2093550.1"/>
    </source>
</evidence>
<reference evidence="1" key="1">
    <citation type="journal article" date="2020" name="Stud. Mycol.">
        <title>101 Dothideomycetes genomes: a test case for predicting lifestyles and emergence of pathogens.</title>
        <authorList>
            <person name="Haridas S."/>
            <person name="Albert R."/>
            <person name="Binder M."/>
            <person name="Bloem J."/>
            <person name="Labutti K."/>
            <person name="Salamov A."/>
            <person name="Andreopoulos B."/>
            <person name="Baker S."/>
            <person name="Barry K."/>
            <person name="Bills G."/>
            <person name="Bluhm B."/>
            <person name="Cannon C."/>
            <person name="Castanera R."/>
            <person name="Culley D."/>
            <person name="Daum C."/>
            <person name="Ezra D."/>
            <person name="Gonzalez J."/>
            <person name="Henrissat B."/>
            <person name="Kuo A."/>
            <person name="Liang C."/>
            <person name="Lipzen A."/>
            <person name="Lutzoni F."/>
            <person name="Magnuson J."/>
            <person name="Mondo S."/>
            <person name="Nolan M."/>
            <person name="Ohm R."/>
            <person name="Pangilinan J."/>
            <person name="Park H.-J."/>
            <person name="Ramirez L."/>
            <person name="Alfaro M."/>
            <person name="Sun H."/>
            <person name="Tritt A."/>
            <person name="Yoshinaga Y."/>
            <person name="Zwiers L.-H."/>
            <person name="Turgeon B."/>
            <person name="Goodwin S."/>
            <person name="Spatafora J."/>
            <person name="Crous P."/>
            <person name="Grigoriev I."/>
        </authorList>
    </citation>
    <scope>NUCLEOTIDE SEQUENCE</scope>
    <source>
        <strain evidence="1">CBS 133067</strain>
    </source>
</reference>
<dbReference type="GO" id="GO:0005737">
    <property type="term" value="C:cytoplasm"/>
    <property type="evidence" value="ECO:0007669"/>
    <property type="project" value="TreeGrafter"/>
</dbReference>
<dbReference type="InterPro" id="IPR051783">
    <property type="entry name" value="NAD(P)-dependent_oxidoreduct"/>
</dbReference>
<dbReference type="Gene3D" id="3.40.50.720">
    <property type="entry name" value="NAD(P)-binding Rossmann-like Domain"/>
    <property type="match status" value="1"/>
</dbReference>
<organism evidence="1 2">
    <name type="scientific">Rhizodiscina lignyota</name>
    <dbReference type="NCBI Taxonomy" id="1504668"/>
    <lineage>
        <taxon>Eukaryota</taxon>
        <taxon>Fungi</taxon>
        <taxon>Dikarya</taxon>
        <taxon>Ascomycota</taxon>
        <taxon>Pezizomycotina</taxon>
        <taxon>Dothideomycetes</taxon>
        <taxon>Pleosporomycetidae</taxon>
        <taxon>Aulographales</taxon>
        <taxon>Rhizodiscinaceae</taxon>
        <taxon>Rhizodiscina</taxon>
    </lineage>
</organism>
<gene>
    <name evidence="1" type="ORF">NA57DRAFT_61255</name>
</gene>
<dbReference type="EMBL" id="ML978137">
    <property type="protein sequence ID" value="KAF2093550.1"/>
    <property type="molecule type" value="Genomic_DNA"/>
</dbReference>
<name>A0A9P4M1K1_9PEZI</name>
<dbReference type="GO" id="GO:0004029">
    <property type="term" value="F:aldehyde dehydrogenase (NAD+) activity"/>
    <property type="evidence" value="ECO:0007669"/>
    <property type="project" value="TreeGrafter"/>
</dbReference>
<comment type="caution">
    <text evidence="1">The sequence shown here is derived from an EMBL/GenBank/DDBJ whole genome shotgun (WGS) entry which is preliminary data.</text>
</comment>